<protein>
    <submittedName>
        <fullName evidence="5">Class I SAM-dependent methyltransferase</fullName>
    </submittedName>
</protein>
<dbReference type="GO" id="GO:0008168">
    <property type="term" value="F:methyltransferase activity"/>
    <property type="evidence" value="ECO:0007669"/>
    <property type="project" value="UniProtKB-KW"/>
</dbReference>
<comment type="caution">
    <text evidence="5">The sequence shown here is derived from an EMBL/GenBank/DDBJ whole genome shotgun (WGS) entry which is preliminary data.</text>
</comment>
<evidence type="ECO:0000259" key="4">
    <source>
        <dbReference type="Pfam" id="PF13649"/>
    </source>
</evidence>
<dbReference type="PANTHER" id="PTHR43861">
    <property type="entry name" value="TRANS-ACONITATE 2-METHYLTRANSFERASE-RELATED"/>
    <property type="match status" value="1"/>
</dbReference>
<evidence type="ECO:0000313" key="5">
    <source>
        <dbReference type="EMBL" id="MFD1836074.1"/>
    </source>
</evidence>
<proteinExistence type="predicted"/>
<dbReference type="Proteomes" id="UP001597280">
    <property type="component" value="Unassembled WGS sequence"/>
</dbReference>
<gene>
    <name evidence="5" type="ORF">ACFSDA_13455</name>
</gene>
<keyword evidence="2" id="KW-0808">Transferase</keyword>
<dbReference type="EMBL" id="JBHUFL010000003">
    <property type="protein sequence ID" value="MFD1836074.1"/>
    <property type="molecule type" value="Genomic_DNA"/>
</dbReference>
<keyword evidence="1 5" id="KW-0489">Methyltransferase</keyword>
<feature type="domain" description="Methyltransferase" evidence="4">
    <location>
        <begin position="46"/>
        <end position="139"/>
    </location>
</feature>
<feature type="region of interest" description="Disordered" evidence="3">
    <location>
        <begin position="203"/>
        <end position="228"/>
    </location>
</feature>
<dbReference type="Pfam" id="PF13649">
    <property type="entry name" value="Methyltransf_25"/>
    <property type="match status" value="1"/>
</dbReference>
<dbReference type="Gene3D" id="3.40.50.150">
    <property type="entry name" value="Vaccinia Virus protein VP39"/>
    <property type="match status" value="1"/>
</dbReference>
<name>A0ABW4Q0L9_9MICO</name>
<dbReference type="PANTHER" id="PTHR43861:SF1">
    <property type="entry name" value="TRANS-ACONITATE 2-METHYLTRANSFERASE"/>
    <property type="match status" value="1"/>
</dbReference>
<dbReference type="InterPro" id="IPR041698">
    <property type="entry name" value="Methyltransf_25"/>
</dbReference>
<organism evidence="5 6">
    <name type="scientific">Brachybacterium rhamnosum</name>
    <dbReference type="NCBI Taxonomy" id="173361"/>
    <lineage>
        <taxon>Bacteria</taxon>
        <taxon>Bacillati</taxon>
        <taxon>Actinomycetota</taxon>
        <taxon>Actinomycetes</taxon>
        <taxon>Micrococcales</taxon>
        <taxon>Dermabacteraceae</taxon>
        <taxon>Brachybacterium</taxon>
    </lineage>
</organism>
<reference evidence="6" key="1">
    <citation type="journal article" date="2019" name="Int. J. Syst. Evol. Microbiol.">
        <title>The Global Catalogue of Microorganisms (GCM) 10K type strain sequencing project: providing services to taxonomists for standard genome sequencing and annotation.</title>
        <authorList>
            <consortium name="The Broad Institute Genomics Platform"/>
            <consortium name="The Broad Institute Genome Sequencing Center for Infectious Disease"/>
            <person name="Wu L."/>
            <person name="Ma J."/>
        </authorList>
    </citation>
    <scope>NUCLEOTIDE SEQUENCE [LARGE SCALE GENOMIC DNA]</scope>
    <source>
        <strain evidence="6">JCM 11650</strain>
    </source>
</reference>
<evidence type="ECO:0000256" key="3">
    <source>
        <dbReference type="SAM" id="MobiDB-lite"/>
    </source>
</evidence>
<dbReference type="RefSeq" id="WP_343905350.1">
    <property type="nucleotide sequence ID" value="NZ_BAAAIS010000003.1"/>
</dbReference>
<dbReference type="InterPro" id="IPR029063">
    <property type="entry name" value="SAM-dependent_MTases_sf"/>
</dbReference>
<accession>A0ABW4Q0L9</accession>
<keyword evidence="6" id="KW-1185">Reference proteome</keyword>
<dbReference type="GO" id="GO:0032259">
    <property type="term" value="P:methylation"/>
    <property type="evidence" value="ECO:0007669"/>
    <property type="project" value="UniProtKB-KW"/>
</dbReference>
<evidence type="ECO:0000313" key="6">
    <source>
        <dbReference type="Proteomes" id="UP001597280"/>
    </source>
</evidence>
<dbReference type="CDD" id="cd02440">
    <property type="entry name" value="AdoMet_MTases"/>
    <property type="match status" value="1"/>
</dbReference>
<sequence length="228" mass="23955">MGSDQVRIAYSERAVEYATLLGHVEDLALQDRGHLEGWAARVDGPILDLGCGPGHWTAHLVDRGHEVRGIDPVPAFVEIARDRRPDIDVRLGGARDLLDVPGPDGGYGGILAWYSLIHLDPAALPGALARIRGALRPCGRLLLGLFDGGDAPGPEPFEHAVVTAHRWPVSVVVALLRAAGLEPVDVVRRTDPGSRPHLAIEAVAGPGGEGASPRSMPAHGGSGPTLSR</sequence>
<evidence type="ECO:0000256" key="2">
    <source>
        <dbReference type="ARBA" id="ARBA00022679"/>
    </source>
</evidence>
<evidence type="ECO:0000256" key="1">
    <source>
        <dbReference type="ARBA" id="ARBA00022603"/>
    </source>
</evidence>
<dbReference type="SUPFAM" id="SSF53335">
    <property type="entry name" value="S-adenosyl-L-methionine-dependent methyltransferases"/>
    <property type="match status" value="1"/>
</dbReference>